<proteinExistence type="predicted"/>
<dbReference type="Proteomes" id="UP001221413">
    <property type="component" value="Unassembled WGS sequence"/>
</dbReference>
<comment type="caution">
    <text evidence="1">The sequence shown here is derived from an EMBL/GenBank/DDBJ whole genome shotgun (WGS) entry which is preliminary data.</text>
</comment>
<dbReference type="EMBL" id="JAQGDS010000005">
    <property type="protein sequence ID" value="KAJ6260130.1"/>
    <property type="molecule type" value="Genomic_DNA"/>
</dbReference>
<keyword evidence="2" id="KW-1185">Reference proteome</keyword>
<sequence length="483" mass="56159">MVSLESLPYDIKLTILLNLTDYDTLIALVTSSRGFYTTFKQYKHTILNKVLLEDALNNYKVESLFIARFGLEEPCSDDTVAWPYTRDVIKPSYAPEKEDFKHLNYERWHRSKILDPDARAEEEIHEKIALNHKAILRHYGRFIRRSKYPRLLVTTAEGSPERKEELKRQYIREGAPTTSAERERIVRGFYRLWMLSMLYSTRSVAAMEGGSEPWTDPAGIGFMQLVESLDFWDVKVVQILLTYLREELAPLFSAYMPDEAVLDLYFSTESFGGCLSRSGDHATNYIDHHFVAFLMNDFPHDTTIWQHIDTPSTDRAPLHTFLSARSETVLASAIAFADDSSRTANRLCRSIFLVDLVRDFVKLRTLDSDRLRKVKQGFSVEMDGSELSGVGKIPLKPLCQPERCERSGRFHLPNWPTVAKVTWLVLELGDEDSLDSDYYAAVWDDWRLKRWGYQMPKFERRGCNPKRLKDVAVRVWRRYRIHA</sequence>
<reference evidence="1" key="1">
    <citation type="submission" date="2023-01" db="EMBL/GenBank/DDBJ databases">
        <title>The chitinases involved in constricting ring structure development in the nematode-trapping fungus Drechslerella dactyloides.</title>
        <authorList>
            <person name="Wang R."/>
            <person name="Zhang L."/>
            <person name="Tang P."/>
            <person name="Li S."/>
            <person name="Liang L."/>
        </authorList>
    </citation>
    <scope>NUCLEOTIDE SEQUENCE</scope>
    <source>
        <strain evidence="1">YMF1.00031</strain>
    </source>
</reference>
<protein>
    <recommendedName>
        <fullName evidence="3">F-box domain-containing protein</fullName>
    </recommendedName>
</protein>
<evidence type="ECO:0000313" key="2">
    <source>
        <dbReference type="Proteomes" id="UP001221413"/>
    </source>
</evidence>
<evidence type="ECO:0008006" key="3">
    <source>
        <dbReference type="Google" id="ProtNLM"/>
    </source>
</evidence>
<name>A0AAD6IYZ1_DREDA</name>
<accession>A0AAD6IYZ1</accession>
<evidence type="ECO:0000313" key="1">
    <source>
        <dbReference type="EMBL" id="KAJ6260130.1"/>
    </source>
</evidence>
<dbReference type="AlphaFoldDB" id="A0AAD6IYZ1"/>
<organism evidence="1 2">
    <name type="scientific">Drechslerella dactyloides</name>
    <name type="common">Nematode-trapping fungus</name>
    <name type="synonym">Arthrobotrys dactyloides</name>
    <dbReference type="NCBI Taxonomy" id="74499"/>
    <lineage>
        <taxon>Eukaryota</taxon>
        <taxon>Fungi</taxon>
        <taxon>Dikarya</taxon>
        <taxon>Ascomycota</taxon>
        <taxon>Pezizomycotina</taxon>
        <taxon>Orbiliomycetes</taxon>
        <taxon>Orbiliales</taxon>
        <taxon>Orbiliaceae</taxon>
        <taxon>Drechslerella</taxon>
    </lineage>
</organism>
<gene>
    <name evidence="1" type="ORF">Dda_4351</name>
</gene>